<keyword evidence="1 2" id="KW-0175">Coiled coil</keyword>
<feature type="coiled-coil region" evidence="2">
    <location>
        <begin position="1758"/>
        <end position="1817"/>
    </location>
</feature>
<keyword evidence="5" id="KW-1185">Reference proteome</keyword>
<feature type="compositionally biased region" description="Basic and acidic residues" evidence="3">
    <location>
        <begin position="2549"/>
        <end position="2565"/>
    </location>
</feature>
<feature type="compositionally biased region" description="Acidic residues" evidence="3">
    <location>
        <begin position="2566"/>
        <end position="2584"/>
    </location>
</feature>
<sequence length="2808" mass="335430">MNNNFKKNDDIFSEKKVFENIMPNVKNNFMCNKATDNISKQNIQNIENNNIKENECDSFTSLNDDFNKKDSNENDNILNNFSIETLCINEIKSCEENDLFDDKKYTNKDVLISILRKNLELKIKDYNLVMDTLIRTKEECTQKSDNIKKLQLKHNELEREYFNLKKENEKINNEKNMNLGNFSFYKNEYKDIKYKLLRLEDKHNSMMEKNEQLNKEITNLKNEKCKLEIDKNNEIEKLKHENEKLKNKNDQLLNEHYNLLEKYLLNEKKIYKLEREKKEEISKFQEIIEKGEVMKRNSVENLNKVKDVLSKSLLKSEENVKKLLVVEKERDSLKIKNENFIKKNEELNVKIDNLKNALKSLEKNFRQIIEKNNAMFSVTHEFLHQNNSKIIVLRKNNEIKAICDSYNIDKNIFDDINHFSVLYIYEVIHSETQEGSNESSDYYNDNEDYIKIKKSKYKSLNYQLNEAQIKIINLSRSNENFEKCCAKVKSSLLSDELNIYKKHYFGDHEYLYNEKNYIENILQEKIEHVKFIEKKLEEKDMIIHKFKENIFKLKLEKETLIKVIYSLPNISSLAHVENNNKKYSLEKIVENIVKDYICNMKNSKIEELNEKTPSNISKKSILQKSNNEQTNEDIPPLLHSLNPFRCILENLGKAILNIESKQIEYFKKSDLLNFIDDYMITIDIFNRISAYNNLFKVEILLENEFSYILEKLNSNEENKTEIIIKELERNKKNYSDEDLFHYIEDKKILDKYKQFYHDHFVNINNIFNTIISFNLYNIENKYKIIYERYFNLFNLNFSNVEISFDLLLRRFNKILRLSKCYEHIIVENNKKISELNKNEMELYKTQKKLEYEMELMKKEKENLEKVITKNEEKINKFNEKYILLQNEFHEYKNKYTFIIEEFENLKKEKYNLEQEISQKEQRNIKLNEQNCEIIKNYEKEKDYLQSLLQETKESNNYLKEKLESILNNNEKLKYDYDIRLNNLNTMWSEEKENNKKNVFNINNLKIENNNLLLKIKELENTNNIIKGELNERIKQINVFRSNCSFTMKNMKNISKCFNPYSSNNYALNENDTEKNIEYEIRERKLQENIADLERENLKLKGEKEILITSVDTWKCFSVDSKEEISRLKKICNEQLEKHKEFLLINQSNEEKLKYINNLLTTEKDKYEKDLNETKSSLNMKIEKLNDNLKEKIHEIKVLQYDKETLLNKIRNFEKEKNDEDSLRKKEEEYISLLKNDKTNLQKELNDVLEKYNDELDKNKKLSNELDILISKHNEEMRLINEKLSNVKKDNAYLNDIFQKQINFSDNDLLKNRLDQLVHLNKDLESELQENEALNEKIKCENIELKEKLKIEKEKFIQQQKYIIELQTSITDKNMVGKNDEFINSLKANFESSRLELQKLLNKFEKANLNEEKYIMKIQIMESKLAKNENEKKKITEQLEDNNKNNLINFNKLKTNLDILTEENRILLLNKEEYERQIEELKRDNQFFNSTKNNDLNIIEKEKLQEQVSEYLDKLNEKDKEIINLNFQIKKLTNENLDMKNKINLGNENNDSNNDMENRRNNENISLEIYKYINENIDLTAELENKNELIDKCKEEIKQKNDEINKLNDQLLKLSKSCNRLNESIIIMEKHKVNMNNHIKEKDEIIEQLKNNYNNKLDDLLNDYSYKTNTFPMIEKAIEYSSDDILKMYKNIPTFDNVEINAKETVNNLYSLSLDKDKDDIIIIKCNILKLFKLGSCYLYIINRNLKEIKNFKNQVCCLEQSIESLNQLIDNLKDENNKNEQIKVNNLEEILKLKNSLRNNENSIKNLKDDLKKNEEINEINLKNIYKYKNFINHLVKQSTIFCKIFKNINAKKKIDPSILNQLNNMQKSFNFYIYDSSIEELKKKNNLNINNELSEEDLHNVKLFAENFNLKIEKGETDFFNKNETNDDEGISSFRNDIFKIDYESFSRVSNNEENNVQKKKYVTNENEFIQILLNEDEYMHDKEQNDFNQIDIQLCKGENKENEELNSYEIYKKNDFSPNQENNISNEKNDLNEGPNVFINENKVNTENNIFDVDNNTYTKGDKMLDEENNSYNKKKKDMNIEDKKIDQKYNLEKNLNDNNEGLKDYFIQNQLECKTNNETLQRYEENILENFYKNDELIQKKSKDNDKDILNVDVNIVNSSIHLANDNNNVMSNETNLRINNDDNIIDNGEHIVNNNDNLIDKNNEIISINNNLCEESNYYNIKESNEHQKKGMLNGDNDKKIDNKYLNENVTSTSHEKKNSYNVINTNEKHINDSEYNHNSKENEKNNNIILENFNKGKYASDVENFEGTNTIENSYNQNENEKNSKKNKIEIYENFNDTYIMQNNSNTNNNSYSSHVSEYNYDTYKKVYEENNRIEKKRKYYSDSEIVKLDFYSPTVGLSKKIKKIHNIYTDNEESENEFKNKNKENNENEDHNKEKNQGNNNNFKSLNYDKDVMTYEEQTVLNNIKGSNNYSNYYEERTNKDINENEEKMENYEVCESENNENESNKSCYIISSDEECEKNDYSKTSEDEEGEEEVEEDDDEVNERTQEDYEEDNTKEIEIEKEDENEEDNEEEMEEYGDNSKEAEADDEEDEEEEEEENGDGENEEDIEEEEYEEDNTKEVGENEVEEENEDEEYEDEENSKELDEEKESDENEDDEYEIKENDYEEQEENIIYNNQKMSNLDNTQNIFNINSNDAVDIDNKYNVNVNNDLPGYGNSNKKNNIINDFNFFIPSNKNIANENKSFNAKGENSDAISIVSSNEENEIFYENEKGNIEDTIEKNNLSNQENFNNKENPSELNFEE</sequence>
<feature type="compositionally biased region" description="Acidic residues" evidence="3">
    <location>
        <begin position="2591"/>
        <end position="2621"/>
    </location>
</feature>
<dbReference type="PANTHER" id="PTHR23160">
    <property type="entry name" value="SYNAPTONEMAL COMPLEX PROTEIN-RELATED"/>
    <property type="match status" value="1"/>
</dbReference>
<dbReference type="OMA" id="NVHENTF"/>
<dbReference type="VEuPathDB" id="PlasmoDB:PRELSG_0820800"/>
<feature type="coiled-coil region" evidence="2">
    <location>
        <begin position="330"/>
        <end position="371"/>
    </location>
</feature>
<dbReference type="Proteomes" id="UP000220158">
    <property type="component" value="Chromosome 8"/>
</dbReference>
<dbReference type="GO" id="GO:0007131">
    <property type="term" value="P:reciprocal meiotic recombination"/>
    <property type="evidence" value="ECO:0007669"/>
    <property type="project" value="TreeGrafter"/>
</dbReference>
<feature type="coiled-coil region" evidence="2">
    <location>
        <begin position="1075"/>
        <end position="1109"/>
    </location>
</feature>
<dbReference type="PANTHER" id="PTHR23160:SF3">
    <property type="entry name" value="SYNAPTONEMAL COMPLEX PROTEIN 1-RELATED"/>
    <property type="match status" value="1"/>
</dbReference>
<feature type="region of interest" description="Disordered" evidence="3">
    <location>
        <begin position="2787"/>
        <end position="2808"/>
    </location>
</feature>
<evidence type="ECO:0000256" key="3">
    <source>
        <dbReference type="SAM" id="MobiDB-lite"/>
    </source>
</evidence>
<feature type="compositionally biased region" description="Acidic residues" evidence="3">
    <location>
        <begin position="2629"/>
        <end position="2673"/>
    </location>
</feature>
<proteinExistence type="predicted"/>
<gene>
    <name evidence="4" type="ORF">PRELSG_0820800</name>
</gene>
<protein>
    <submittedName>
        <fullName evidence="4">Uncharacterized protein</fullName>
    </submittedName>
</protein>
<dbReference type="GeneID" id="39735884"/>
<evidence type="ECO:0000313" key="5">
    <source>
        <dbReference type="Proteomes" id="UP000220158"/>
    </source>
</evidence>
<name>A0A1J1H4E4_PLARL</name>
<evidence type="ECO:0000256" key="2">
    <source>
        <dbReference type="SAM" id="Coils"/>
    </source>
</evidence>
<feature type="compositionally biased region" description="Acidic residues" evidence="3">
    <location>
        <begin position="2533"/>
        <end position="2548"/>
    </location>
</feature>
<accession>A0A1J1H4E4</accession>
<feature type="coiled-coil region" evidence="2">
    <location>
        <begin position="846"/>
        <end position="968"/>
    </location>
</feature>
<feature type="region of interest" description="Disordered" evidence="3">
    <location>
        <begin position="2522"/>
        <end position="2673"/>
    </location>
</feature>
<feature type="region of interest" description="Disordered" evidence="3">
    <location>
        <begin position="2016"/>
        <end position="2039"/>
    </location>
</feature>
<feature type="coiled-coil region" evidence="2">
    <location>
        <begin position="1575"/>
        <end position="1658"/>
    </location>
</feature>
<dbReference type="KEGG" id="prel:PRELSG_0820800"/>
<evidence type="ECO:0000256" key="1">
    <source>
        <dbReference type="ARBA" id="ARBA00023054"/>
    </source>
</evidence>
<dbReference type="OrthoDB" id="378101at2759"/>
<feature type="coiled-coil region" evidence="2">
    <location>
        <begin position="116"/>
        <end position="262"/>
    </location>
</feature>
<dbReference type="EMBL" id="LN835303">
    <property type="protein sequence ID" value="CRG99782.1"/>
    <property type="molecule type" value="Genomic_DNA"/>
</dbReference>
<feature type="compositionally biased region" description="Low complexity" evidence="3">
    <location>
        <begin position="2443"/>
        <end position="2452"/>
    </location>
</feature>
<dbReference type="RefSeq" id="XP_028532787.1">
    <property type="nucleotide sequence ID" value="XM_028676282.1"/>
</dbReference>
<feature type="coiled-coil region" evidence="2">
    <location>
        <begin position="1001"/>
        <end position="1035"/>
    </location>
</feature>
<feature type="coiled-coil region" evidence="2">
    <location>
        <begin position="1156"/>
        <end position="1354"/>
    </location>
</feature>
<feature type="coiled-coil region" evidence="2">
    <location>
        <begin position="1382"/>
        <end position="1548"/>
    </location>
</feature>
<feature type="region of interest" description="Disordered" evidence="3">
    <location>
        <begin position="2417"/>
        <end position="2452"/>
    </location>
</feature>
<feature type="compositionally biased region" description="Basic and acidic residues" evidence="3">
    <location>
        <begin position="2422"/>
        <end position="2442"/>
    </location>
</feature>
<organism evidence="4 5">
    <name type="scientific">Plasmodium relictum</name>
    <dbReference type="NCBI Taxonomy" id="85471"/>
    <lineage>
        <taxon>Eukaryota</taxon>
        <taxon>Sar</taxon>
        <taxon>Alveolata</taxon>
        <taxon>Apicomplexa</taxon>
        <taxon>Aconoidasida</taxon>
        <taxon>Haemosporida</taxon>
        <taxon>Plasmodiidae</taxon>
        <taxon>Plasmodium</taxon>
        <taxon>Plasmodium (Haemamoeba)</taxon>
    </lineage>
</organism>
<evidence type="ECO:0000313" key="4">
    <source>
        <dbReference type="EMBL" id="CRG99782.1"/>
    </source>
</evidence>
<feature type="compositionally biased region" description="Polar residues" evidence="3">
    <location>
        <begin position="2018"/>
        <end position="2028"/>
    </location>
</feature>
<reference evidence="4 5" key="1">
    <citation type="submission" date="2015-04" db="EMBL/GenBank/DDBJ databases">
        <authorList>
            <consortium name="Pathogen Informatics"/>
        </authorList>
    </citation>
    <scope>NUCLEOTIDE SEQUENCE [LARGE SCALE GENOMIC DNA]</scope>
    <source>
        <strain evidence="4 5">SGS1</strain>
    </source>
</reference>